<proteinExistence type="predicted"/>
<organism evidence="1">
    <name type="scientific">mine drainage metagenome</name>
    <dbReference type="NCBI Taxonomy" id="410659"/>
    <lineage>
        <taxon>unclassified sequences</taxon>
        <taxon>metagenomes</taxon>
        <taxon>ecological metagenomes</taxon>
    </lineage>
</organism>
<sequence>MAGIAPSPRHAQVAYVAIDRHRLDDFRPYIYRTRDGGKSWQAITHGIPPRDFVNVVTVDPVTPGLLYAGTEFGVFVSFDDGDHWQPLQQNLPVTSVRDLLVKDNDLVIATHGRGFWIMDDITPLRQMAAAV</sequence>
<dbReference type="EMBL" id="AUZX01006355">
    <property type="protein sequence ID" value="EQD64304.1"/>
    <property type="molecule type" value="Genomic_DNA"/>
</dbReference>
<evidence type="ECO:0000313" key="1">
    <source>
        <dbReference type="EMBL" id="EQD64304.1"/>
    </source>
</evidence>
<dbReference type="InterPro" id="IPR015943">
    <property type="entry name" value="WD40/YVTN_repeat-like_dom_sf"/>
</dbReference>
<reference evidence="1" key="1">
    <citation type="submission" date="2013-08" db="EMBL/GenBank/DDBJ databases">
        <authorList>
            <person name="Mendez C."/>
            <person name="Richter M."/>
            <person name="Ferrer M."/>
            <person name="Sanchez J."/>
        </authorList>
    </citation>
    <scope>NUCLEOTIDE SEQUENCE</scope>
</reference>
<evidence type="ECO:0008006" key="2">
    <source>
        <dbReference type="Google" id="ProtNLM"/>
    </source>
</evidence>
<dbReference type="InterPro" id="IPR036278">
    <property type="entry name" value="Sialidase_sf"/>
</dbReference>
<comment type="caution">
    <text evidence="1">The sequence shown here is derived from an EMBL/GenBank/DDBJ whole genome shotgun (WGS) entry which is preliminary data.</text>
</comment>
<protein>
    <recommendedName>
        <fullName evidence="2">Glycosyl hydrolase, BNR repeat-containing protein</fullName>
    </recommendedName>
</protein>
<reference evidence="1" key="2">
    <citation type="journal article" date="2014" name="ISME J.">
        <title>Microbial stratification in low pH oxic and suboxic macroscopic growths along an acid mine drainage.</title>
        <authorList>
            <person name="Mendez-Garcia C."/>
            <person name="Mesa V."/>
            <person name="Sprenger R.R."/>
            <person name="Richter M."/>
            <person name="Diez M.S."/>
            <person name="Solano J."/>
            <person name="Bargiela R."/>
            <person name="Golyshina O.V."/>
            <person name="Manteca A."/>
            <person name="Ramos J.L."/>
            <person name="Gallego J.R."/>
            <person name="Llorente I."/>
            <person name="Martins Dos Santos V.A."/>
            <person name="Jensen O.N."/>
            <person name="Pelaez A.I."/>
            <person name="Sanchez J."/>
            <person name="Ferrer M."/>
        </authorList>
    </citation>
    <scope>NUCLEOTIDE SEQUENCE</scope>
</reference>
<feature type="non-terminal residue" evidence="1">
    <location>
        <position position="131"/>
    </location>
</feature>
<accession>T1CEA6</accession>
<dbReference type="AlphaFoldDB" id="T1CEA6"/>
<name>T1CEA6_9ZZZZ</name>
<gene>
    <name evidence="1" type="ORF">B1A_08923</name>
</gene>
<dbReference type="Gene3D" id="2.130.10.10">
    <property type="entry name" value="YVTN repeat-like/Quinoprotein amine dehydrogenase"/>
    <property type="match status" value="1"/>
</dbReference>
<dbReference type="SUPFAM" id="SSF50939">
    <property type="entry name" value="Sialidases"/>
    <property type="match status" value="1"/>
</dbReference>